<dbReference type="EMBL" id="CAJNYD010000690">
    <property type="protein sequence ID" value="CAF3288241.1"/>
    <property type="molecule type" value="Genomic_DNA"/>
</dbReference>
<feature type="domain" description="AAA+ ATPase" evidence="2">
    <location>
        <begin position="2214"/>
        <end position="2349"/>
    </location>
</feature>
<dbReference type="SUPFAM" id="SSF52540">
    <property type="entry name" value="P-loop containing nucleoside triphosphate hydrolases"/>
    <property type="match status" value="2"/>
</dbReference>
<proteinExistence type="predicted"/>
<evidence type="ECO:0000259" key="2">
    <source>
        <dbReference type="SMART" id="SM00382"/>
    </source>
</evidence>
<dbReference type="EMBL" id="CAJOBO010000986">
    <property type="protein sequence ID" value="CAF4321660.1"/>
    <property type="molecule type" value="Genomic_DNA"/>
</dbReference>
<dbReference type="Proteomes" id="UP000663833">
    <property type="component" value="Unassembled WGS sequence"/>
</dbReference>
<dbReference type="InterPro" id="IPR003593">
    <property type="entry name" value="AAA+_ATPase"/>
</dbReference>
<comment type="caution">
    <text evidence="3">The sequence shown here is derived from an EMBL/GenBank/DDBJ whole genome shotgun (WGS) entry which is preliminary data.</text>
</comment>
<dbReference type="SMART" id="SM00382">
    <property type="entry name" value="AAA"/>
    <property type="match status" value="2"/>
</dbReference>
<protein>
    <recommendedName>
        <fullName evidence="2">AAA+ ATPase domain-containing protein</fullName>
    </recommendedName>
</protein>
<dbReference type="GO" id="GO:0016887">
    <property type="term" value="F:ATP hydrolysis activity"/>
    <property type="evidence" value="ECO:0007669"/>
    <property type="project" value="InterPro"/>
</dbReference>
<dbReference type="InterPro" id="IPR027417">
    <property type="entry name" value="P-loop_NTPase"/>
</dbReference>
<gene>
    <name evidence="4" type="ORF">HFQ381_LOCUS14855</name>
    <name evidence="3" type="ORF">LUA448_LOCUS7013</name>
</gene>
<feature type="compositionally biased region" description="Polar residues" evidence="1">
    <location>
        <begin position="4553"/>
        <end position="4567"/>
    </location>
</feature>
<dbReference type="PANTHER" id="PTHR22605">
    <property type="entry name" value="RZ-TYPE DOMAIN-CONTAINING PROTEIN"/>
    <property type="match status" value="1"/>
</dbReference>
<dbReference type="GO" id="GO:0004842">
    <property type="term" value="F:ubiquitin-protein transferase activity"/>
    <property type="evidence" value="ECO:0007669"/>
    <property type="project" value="InterPro"/>
</dbReference>
<feature type="domain" description="AAA+ ATPase" evidence="2">
    <location>
        <begin position="1875"/>
        <end position="2004"/>
    </location>
</feature>
<accession>A0A817SD00</accession>
<evidence type="ECO:0000313" key="3">
    <source>
        <dbReference type="EMBL" id="CAF3288241.1"/>
    </source>
</evidence>
<sequence>MNAQFYDTGEIDIVHENRFHKVGDYQLRISQPRTMAPTSHYEHTVPCRLIADPIMTDQFLFDVHFNKSYFGLTPPGVDIPFWDHLCIFSYFFIKMKSYDKVDSFLKQFSIAVLERSRRFSNENLNLFFQTCRKYYNTIEQKVKQDLLALKTLIRVMRVVPINQENMIVRSEAAVFFASIVLKTLSEKCQALWSTLIDTEWSSFREGLVILCCIKAFWHHDSEEDRNEPFNLLSMIPDQEQRQEITAKLLSLLSDLRWIPRRNQETALYTLVGHDHLTLEHLEVAASLETYISYLTQIVTTHPKNDNELHERIHLQLNKLLTQNRFPLELADIAFVLNYMKTQTTEVHDDITEVAMKRVKTVFEKNDLLWDTVIRILNEKNNRITPKEFPFIQNIIFDSYNPYFLHGINVQEYLKRMLSRRDDRTVDYFIEWFRYFLCGSVPDWLDFQNLLNDWTECFVSQKDLFSKIIEKIDVLVNLWIKAAPQNNQRAVFFLKHMVAQCFRQGNIYNLIKDSLSLVQDTNFINTFKEKFFKEELVYKKHNLKVMQSHLNPMSHLMNIDKLQNRKNKLVKALIASAASLIDISEEDVLNDTFYLASRESFTYAVLFDESLNSLPIHAQAIIHLKNKWKSWESTGIHAQDVSRWQRFTMEQTAIIHNIWTLVIPAKGSIHPLDGLFDATHRNMKAKMEMSDKVVTCIDAYCQQASDKDACYELVRQWHDRFDREVVKSIEISPLLKCIVPFAEKFNQFANVRSWRAFLNQQMTINAVKGPLQRQPMAANKPQIENNAPLQDEPASPDQIQVEIRNMTAEPVKFKCMEILEMAAQFLGLFQKKLQDICASQQTNSIQNIIRIFPDIQQAENDLNQLQPLLDPLALPQLLSIVSFWKNSSRIHHICKGLSFLSKAVSASIDSALLDSVCAINEKTSGGECALTYEKYRDEIEIPLSDNMLTLFSYYSSSSDLFDFLGSLSNDEVYNLQEAVNDWEETLVSTKIVFEFATVKNFVDRAYDTLKVKHQELKNTPLQLNDIVTGFAITWENEQFTDLLTYLESSSLALSSIKRIHLELVDKEQSKRRRIADILQKSTVYFVRIGHNETTFDVNVELPSQQTTTINEKKQKKIKWADLSELRDRARLLEYSSNVNKRNLAEADSEREKERLRNFIQFASIVESTIEILTSLYIAGHPYVSDFLANQTSTSEFLVGQTKFSSNDGLYEELRKYNQELTNLFSDWEKKLCTMYETHINLTYFSGNQLWQIEDYIYRRSSFSHPGYHLLKFIGTDPNSIKKPNMKQSSPEDRLENLGHLLSRGQEIFALKQESLKMKKCFLVETTNEGILRGILSLFSLTKTEPSVYRILYCTQRTNWVQVRGFIYRCFHSKSFHQLIRPELLSQSVQDKFISLLRKLVEQKSFNFFRMGIITTNPPAEQHMINGLQSMQILNIHRDSELLNKDDFAKTLEQMIRGCRLFTSRIAGLGKSSAIRHIAKESNMTYVKFPISGDFDVDILAERLSSKCSQIRQLAIHLDIGSIHNIQQLNEVLYCLLLFRSFRFGQVAVSIPTDTSIYIELDASPQSNLNEISLLQHIPSLAHVEYIDWNNINVKNSEIQTVAKYLQAIDTGVIIKQDVDVSSIKELDAIVLSRLIQNYFLQNKNLDFITWTQLSIFVAVFYRLFISFSLCSFFSVKWVPRPELRMDLVLTLLRSSNQFTSLSVEAVRKQQRAVATNTPEEFSDAIVRWDTAQPFILIFTDTHEPLFIYKRTKDIPPALIEYFKTYYQATGQKKELAENIMFPDYDKLSHVEFFIKLASLSRKYFNKSICPKCFRQHEYKDRQCARCVNVDLIRPASFNHSDVMIFQIGIAEMLKTEYVLTPDNFVKMLLIYMRVQSEIPVLIMGETGCGKTALIQFLCQKILDDDLEVFRMHAGVEVEKLITIVQSYIKQAQECRTRNKRLWVFFDEFNTTSNISLLKEIICERTLLGEPLPSNMVFLGACNPRRNKTSKILINEDAQIGLRQTRYEMQKLICAGTDRRLLYTVVPIPETMLEYIWDYGYLNEPTEIAYIKTMLNTCRELSSEPNLLNLTVDLLVNSQKHFRELEDASSVSLRDIARFCRLYNWFLESLSQRSQAAELKRSTQSFLRRATFIALLLCYYFRLRSAKLQQQYIEKMQIIIAQEYPLTKQIPNYLTKVILEHEQKKLIDEMMELPTGTAPNRSLRDNIFVLFACIINRIPLFLCGKPGSSKSSAVQIVISNLKGKKSKDPYFQTLPELVAVSFQGSQNCTSESIIKVFERAANYSPVKSISELLPVIVFDEIGLAELSPHNPLKVLHAELEVENNRYGFVGVSNWRLDASKMNRALYLSTPDPNVQDLQLTGKVISDSMQQQSNVQITQFEPIIIEGLSRAYYDLYEILKETQPDHQNYFGLRDYYSLIKGILRDLMVMKHEAKLYEIIRRQLKVNFDGVLDGSLLMWQKFCEHIHRQNLFNEYNCPPFNLLLDQSLKARSGRYLMLIGDSESAIDYVERFINDHQKKLNVGVRTLVGSSFPGDLLSLNTYAEQYNYRVLMDVILYAETNITLIMRQMGHVYDNLYDLFNQNFAVSAKKKYCRIALGALYHPRCLVHDDFYCVVFIHKRDVDKCDPPFLNRFEKHLIDIDALIHPRHKSVTKDLHRWLDSLLPKNIGKHFPLLQHLFVDYSPDQICNLVIETYEQLNISIDNEEDNNRRQNVIDHCQARLLRTSSFDLPLALSLEETRENQNIIDQYYDVHQSINFAKLIQQSLENETNIIPRVIYTYTQMFHTINKLPNNVEEIKLSAFKTELELTNRIKQHYQASTNIRLLLIRVDYHNEHQHILSLKHVLLNEHVNKNDRCVWLIFHLQRNLLNQINNDVLFNKWPADMIDDLNNHQFIPKEILNNPSYHDLVLQPQYILTECIFDDLIDRCLSKFRYIVPHKNDERLINTRREKNFQQIIRPKDKSRSSELHLRSIVETNLKTLINKIKVSDNRRFTDWRLDLLTNGKTIAGSRSFDDAFQATISTFHESYLFLLVAHLEQHNFIDAYNFVSNVTDKNIQKDLEKMWKNCFETTLENIDLTIIDRDMIEIHLVFDLRLPRAAIEYENIRTIRDKLLQLEENDNESFVPLNFAIDQLKRTSVYGTDFIELIFVDRHFFEFYIHDQIALHLKETNIYLSPKFVLDLLVSNPTYTIEQNAQLFLAQHAEFTEILRLFEIGLQLVSEEEIRNNIQKQLIENPTGNIKLSNFYTLVIAKQQFYQLPPQTTTIDDKWAFKCKGNPMIETTLMNLIELILSSPVINRANSIQQVTTIYSLIAQSARDLPSYLINNLEKLRSFISLIRCLTALLPDKALDVFKHVCSQGFDGRFDSCQSIHLFITHLQDIIKKERPTVDQNVIHRTLVKLEVEFLKDWLADNGDSYGEILSLMNQDDNDLWHYSAKFFTYIDRKLDLLVTLKENNGNLPFNDQYEQFNNFLERTKNPTFKIERLMMNRLHMNLMRDASGHEIEKQLTEYFEHFRQNLHEIQNTQKVDDIKSISMLAWLKYYAQMYGFALNVDNGADILPRIDQLLTNIATPFCSTLKLFILKQMLQISGLNLNDMRTIYTNRNVIWIKPLLERPRDQQAQNIRRVLILPTTLFECQNEFKRASEILNEVNKTNELRQLIAHCSTSQKLSYAVLCWFIQYYCRFNEPTTTVDDPFVQDIDRNLSKDIIYSFTQLGHRFLVSLCSNFSENSYFRLHPAMPPNEIHKRLVALNIVAFFISLKSLPEITYLGNILFTNQRQMPNNYGAHLSTVCLPGMTISDPIITQMIDVRTQIQDRLNRGVIHAGGKYIFQCSRDCPWMFYFQDCGLPNDRNTCSLCKKPIGAERHNVLIQRDPPQIQMSIDEGFRAINQYIDRYNMTARLGYHNVNTHEMSNIGEKPDHLNRPVSFRFIHFLTHSLLLFLHDANYLTDGDMKQRFKLPKTTHFRDHFEKDYALLLQSSTDSKQCYIWLYKLVEHLVNDELVKRDVMNTNERVLQIEQLIEQKIIFAHIDSITTEIAEYKKAYAEFIQERDSKPSIESFVDELFEDEQQYPLLTFFNVTTFHTTNPLDAFILKMQTLPYAEKSYPITTFLFKRFEDYVNIQHLYPIIVFTNYLIEKLNYRIKRIDAAETKIIHYLTTGNDQHVMKQYYDAYLHAWYSLKLKEVRYGCQTPKFERTVAKEHFAESTSIATLLLNTSKDESSLLLAASIKTIADLQNEIVNYFHNNINNVISTETKRKKIPLQSIQLENILRLDRIELSEKLVDDSLVINYQYGKGRDIIYDYEEIEITLRNMISSLALIDTEKLRFLNYQFELYGENTSLINDVRARIKQQQMTNDERIKLQRLLRAMSNDDILNYLGSVDYVFTYLRNSVPETASETTTIQTFVENHIHSYACLNDNILSRPPFSTIQLQYIIDLYETIEENAFDKVLRAYVKKELTEETFTDEERERVRREFSRMTFEKETIAKTLKSVDSWISMLRRLMIRVLNANISLDVPLQLYLERTDLWSDRVSDLDLETFQVDDDILLQHTYVILRGLEKKQETNNKLPQQQQQKTSEIQSKEGEQENFQTWFGNTAKVATKPKVLKPKIRV</sequence>
<dbReference type="Pfam" id="PF12775">
    <property type="entry name" value="AAA_7"/>
    <property type="match status" value="1"/>
</dbReference>
<reference evidence="3" key="1">
    <citation type="submission" date="2021-02" db="EMBL/GenBank/DDBJ databases">
        <authorList>
            <person name="Nowell W R."/>
        </authorList>
    </citation>
    <scope>NUCLEOTIDE SEQUENCE</scope>
</reference>
<evidence type="ECO:0000313" key="4">
    <source>
        <dbReference type="EMBL" id="CAF4321660.1"/>
    </source>
</evidence>
<organism evidence="3 5">
    <name type="scientific">Rotaria socialis</name>
    <dbReference type="NCBI Taxonomy" id="392032"/>
    <lineage>
        <taxon>Eukaryota</taxon>
        <taxon>Metazoa</taxon>
        <taxon>Spiralia</taxon>
        <taxon>Gnathifera</taxon>
        <taxon>Rotifera</taxon>
        <taxon>Eurotatoria</taxon>
        <taxon>Bdelloidea</taxon>
        <taxon>Philodinida</taxon>
        <taxon>Philodinidae</taxon>
        <taxon>Rotaria</taxon>
    </lineage>
</organism>
<name>A0A817SD00_9BILA</name>
<evidence type="ECO:0000256" key="1">
    <source>
        <dbReference type="SAM" id="MobiDB-lite"/>
    </source>
</evidence>
<dbReference type="Gene3D" id="3.40.50.300">
    <property type="entry name" value="P-loop containing nucleotide triphosphate hydrolases"/>
    <property type="match status" value="1"/>
</dbReference>
<dbReference type="PANTHER" id="PTHR22605:SF1">
    <property type="entry name" value="RZ-TYPE DOMAIN-CONTAINING PROTEIN"/>
    <property type="match status" value="1"/>
</dbReference>
<dbReference type="Proteomes" id="UP000663851">
    <property type="component" value="Unassembled WGS sequence"/>
</dbReference>
<feature type="region of interest" description="Disordered" evidence="1">
    <location>
        <begin position="4551"/>
        <end position="4573"/>
    </location>
</feature>
<dbReference type="CDD" id="cd00009">
    <property type="entry name" value="AAA"/>
    <property type="match status" value="1"/>
</dbReference>
<evidence type="ECO:0000313" key="5">
    <source>
        <dbReference type="Proteomes" id="UP000663833"/>
    </source>
</evidence>
<dbReference type="InterPro" id="IPR031248">
    <property type="entry name" value="RNF213"/>
</dbReference>